<reference evidence="5" key="2">
    <citation type="submission" date="2021-04" db="EMBL/GenBank/DDBJ databases">
        <authorList>
            <person name="Gilroy R."/>
        </authorList>
    </citation>
    <scope>NUCLEOTIDE SEQUENCE</scope>
    <source>
        <strain evidence="5">9264</strain>
    </source>
</reference>
<evidence type="ECO:0000259" key="4">
    <source>
        <dbReference type="PROSITE" id="PS50949"/>
    </source>
</evidence>
<evidence type="ECO:0000313" key="5">
    <source>
        <dbReference type="EMBL" id="HJD44821.1"/>
    </source>
</evidence>
<evidence type="ECO:0000256" key="3">
    <source>
        <dbReference type="ARBA" id="ARBA00023163"/>
    </source>
</evidence>
<comment type="caution">
    <text evidence="5">The sequence shown here is derived from an EMBL/GenBank/DDBJ whole genome shotgun (WGS) entry which is preliminary data.</text>
</comment>
<dbReference type="SUPFAM" id="SSF64288">
    <property type="entry name" value="Chorismate lyase-like"/>
    <property type="match status" value="1"/>
</dbReference>
<dbReference type="InterPro" id="IPR036388">
    <property type="entry name" value="WH-like_DNA-bd_sf"/>
</dbReference>
<dbReference type="PANTHER" id="PTHR44846:SF1">
    <property type="entry name" value="MANNOSYL-D-GLYCERATE TRANSPORT_METABOLISM SYSTEM REPRESSOR MNGR-RELATED"/>
    <property type="match status" value="1"/>
</dbReference>
<dbReference type="InterPro" id="IPR050679">
    <property type="entry name" value="Bact_HTH_transcr_reg"/>
</dbReference>
<dbReference type="InterPro" id="IPR011663">
    <property type="entry name" value="UTRA"/>
</dbReference>
<proteinExistence type="predicted"/>
<dbReference type="Gene3D" id="3.40.1410.10">
    <property type="entry name" value="Chorismate lyase-like"/>
    <property type="match status" value="1"/>
</dbReference>
<gene>
    <name evidence="5" type="ORF">H9906_07320</name>
</gene>
<feature type="domain" description="HTH gntR-type" evidence="4">
    <location>
        <begin position="22"/>
        <end position="90"/>
    </location>
</feature>
<dbReference type="SMART" id="SM00345">
    <property type="entry name" value="HTH_GNTR"/>
    <property type="match status" value="1"/>
</dbReference>
<keyword evidence="1" id="KW-0805">Transcription regulation</keyword>
<dbReference type="FunFam" id="1.10.10.10:FF:000079">
    <property type="entry name" value="GntR family transcriptional regulator"/>
    <property type="match status" value="1"/>
</dbReference>
<dbReference type="SMART" id="SM00866">
    <property type="entry name" value="UTRA"/>
    <property type="match status" value="1"/>
</dbReference>
<protein>
    <submittedName>
        <fullName evidence="5">GntR family transcriptional regulator</fullName>
    </submittedName>
</protein>
<dbReference type="GO" id="GO:0003700">
    <property type="term" value="F:DNA-binding transcription factor activity"/>
    <property type="evidence" value="ECO:0007669"/>
    <property type="project" value="InterPro"/>
</dbReference>
<dbReference type="Proteomes" id="UP000823889">
    <property type="component" value="Unassembled WGS sequence"/>
</dbReference>
<dbReference type="AlphaFoldDB" id="A0A9D2U876"/>
<evidence type="ECO:0000313" key="6">
    <source>
        <dbReference type="Proteomes" id="UP000823889"/>
    </source>
</evidence>
<evidence type="ECO:0000256" key="2">
    <source>
        <dbReference type="ARBA" id="ARBA00023125"/>
    </source>
</evidence>
<dbReference type="GO" id="GO:0045892">
    <property type="term" value="P:negative regulation of DNA-templated transcription"/>
    <property type="evidence" value="ECO:0007669"/>
    <property type="project" value="TreeGrafter"/>
</dbReference>
<dbReference type="PRINTS" id="PR00035">
    <property type="entry name" value="HTHGNTR"/>
</dbReference>
<keyword evidence="2" id="KW-0238">DNA-binding</keyword>
<sequence>MTEQISPERKAADRSAGSAAYSPLYQQIKALLLESLDRGEWKPGEAIPSELDLAARYQVSQGTVRKAIDELAADNLLIRRQGKGTFVSTHHEARVRYRFLRLTPDDGHQAVTSSVIIECTRVKTPVDIAALLNLRSSDTVVNIRRVLSFDGRPTILEDIWLPGSVFKGLTAETLAKNKGPLYAWFESKFGVSMVRADESLRALAASEEAANYLDITEGVPLLQVERVSFTYGDRPMEVRRGLYLTDRFHYRNQLS</sequence>
<accession>A0A9D2U876</accession>
<dbReference type="PANTHER" id="PTHR44846">
    <property type="entry name" value="MANNOSYL-D-GLYCERATE TRANSPORT/METABOLISM SYSTEM REPRESSOR MNGR-RELATED"/>
    <property type="match status" value="1"/>
</dbReference>
<dbReference type="InterPro" id="IPR028978">
    <property type="entry name" value="Chorismate_lyase_/UTRA_dom_sf"/>
</dbReference>
<organism evidence="5 6">
    <name type="scientific">Candidatus Paenalcaligenes intestinipullorum</name>
    <dbReference type="NCBI Taxonomy" id="2838718"/>
    <lineage>
        <taxon>Bacteria</taxon>
        <taxon>Pseudomonadati</taxon>
        <taxon>Pseudomonadota</taxon>
        <taxon>Betaproteobacteria</taxon>
        <taxon>Burkholderiales</taxon>
        <taxon>Alcaligenaceae</taxon>
        <taxon>Paenalcaligenes</taxon>
    </lineage>
</organism>
<dbReference type="SUPFAM" id="SSF46785">
    <property type="entry name" value="Winged helix' DNA-binding domain"/>
    <property type="match status" value="1"/>
</dbReference>
<dbReference type="CDD" id="cd07377">
    <property type="entry name" value="WHTH_GntR"/>
    <property type="match status" value="1"/>
</dbReference>
<dbReference type="EMBL" id="DWUQ01000152">
    <property type="protein sequence ID" value="HJD44821.1"/>
    <property type="molecule type" value="Genomic_DNA"/>
</dbReference>
<keyword evidence="3" id="KW-0804">Transcription</keyword>
<dbReference type="Gene3D" id="1.10.10.10">
    <property type="entry name" value="Winged helix-like DNA-binding domain superfamily/Winged helix DNA-binding domain"/>
    <property type="match status" value="1"/>
</dbReference>
<dbReference type="InterPro" id="IPR000524">
    <property type="entry name" value="Tscrpt_reg_HTH_GntR"/>
</dbReference>
<name>A0A9D2U876_9BURK</name>
<dbReference type="PROSITE" id="PS50949">
    <property type="entry name" value="HTH_GNTR"/>
    <property type="match status" value="1"/>
</dbReference>
<reference evidence="5" key="1">
    <citation type="journal article" date="2021" name="PeerJ">
        <title>Extensive microbial diversity within the chicken gut microbiome revealed by metagenomics and culture.</title>
        <authorList>
            <person name="Gilroy R."/>
            <person name="Ravi A."/>
            <person name="Getino M."/>
            <person name="Pursley I."/>
            <person name="Horton D.L."/>
            <person name="Alikhan N.F."/>
            <person name="Baker D."/>
            <person name="Gharbi K."/>
            <person name="Hall N."/>
            <person name="Watson M."/>
            <person name="Adriaenssens E.M."/>
            <person name="Foster-Nyarko E."/>
            <person name="Jarju S."/>
            <person name="Secka A."/>
            <person name="Antonio M."/>
            <person name="Oren A."/>
            <person name="Chaudhuri R.R."/>
            <person name="La Ragione R."/>
            <person name="Hildebrand F."/>
            <person name="Pallen M.J."/>
        </authorList>
    </citation>
    <scope>NUCLEOTIDE SEQUENCE</scope>
    <source>
        <strain evidence="5">9264</strain>
    </source>
</reference>
<dbReference type="InterPro" id="IPR036390">
    <property type="entry name" value="WH_DNA-bd_sf"/>
</dbReference>
<evidence type="ECO:0000256" key="1">
    <source>
        <dbReference type="ARBA" id="ARBA00023015"/>
    </source>
</evidence>
<dbReference type="Pfam" id="PF00392">
    <property type="entry name" value="GntR"/>
    <property type="match status" value="1"/>
</dbReference>
<dbReference type="GO" id="GO:0003677">
    <property type="term" value="F:DNA binding"/>
    <property type="evidence" value="ECO:0007669"/>
    <property type="project" value="UniProtKB-KW"/>
</dbReference>
<dbReference type="Pfam" id="PF07702">
    <property type="entry name" value="UTRA"/>
    <property type="match status" value="1"/>
</dbReference>